<keyword evidence="2" id="KW-1185">Reference proteome</keyword>
<accession>A0AAP0RKW7</accession>
<dbReference type="EMBL" id="JBBPBK010000008">
    <property type="protein sequence ID" value="KAK9279809.1"/>
    <property type="molecule type" value="Genomic_DNA"/>
</dbReference>
<dbReference type="AlphaFoldDB" id="A0AAP0RKW7"/>
<evidence type="ECO:0000313" key="1">
    <source>
        <dbReference type="EMBL" id="KAK9279809.1"/>
    </source>
</evidence>
<proteinExistence type="predicted"/>
<dbReference type="Proteomes" id="UP001415857">
    <property type="component" value="Unassembled WGS sequence"/>
</dbReference>
<protein>
    <submittedName>
        <fullName evidence="1">Uncharacterized protein</fullName>
    </submittedName>
</protein>
<evidence type="ECO:0000313" key="2">
    <source>
        <dbReference type="Proteomes" id="UP001415857"/>
    </source>
</evidence>
<comment type="caution">
    <text evidence="1">The sequence shown here is derived from an EMBL/GenBank/DDBJ whole genome shotgun (WGS) entry which is preliminary data.</text>
</comment>
<gene>
    <name evidence="1" type="ORF">L1049_013491</name>
</gene>
<organism evidence="1 2">
    <name type="scientific">Liquidambar formosana</name>
    <name type="common">Formosan gum</name>
    <dbReference type="NCBI Taxonomy" id="63359"/>
    <lineage>
        <taxon>Eukaryota</taxon>
        <taxon>Viridiplantae</taxon>
        <taxon>Streptophyta</taxon>
        <taxon>Embryophyta</taxon>
        <taxon>Tracheophyta</taxon>
        <taxon>Spermatophyta</taxon>
        <taxon>Magnoliopsida</taxon>
        <taxon>eudicotyledons</taxon>
        <taxon>Gunneridae</taxon>
        <taxon>Pentapetalae</taxon>
        <taxon>Saxifragales</taxon>
        <taxon>Altingiaceae</taxon>
        <taxon>Liquidambar</taxon>
    </lineage>
</organism>
<sequence>MSTSLSKSLRLSSSFKMDEEGKVTDQKQGIVSILGSDVCERGKAASLRRTLSADMSSKKWLAQHGFSPMKKIASSEQFLVSIADSSVVVVVVIRRRRRLRRK</sequence>
<name>A0AAP0RKW7_LIQFO</name>
<reference evidence="1 2" key="1">
    <citation type="journal article" date="2024" name="Plant J.">
        <title>Genome sequences and population genomics reveal climatic adaptation and genomic divergence between two closely related sweetgum species.</title>
        <authorList>
            <person name="Xu W.Q."/>
            <person name="Ren C.Q."/>
            <person name="Zhang X.Y."/>
            <person name="Comes H.P."/>
            <person name="Liu X.H."/>
            <person name="Li Y.G."/>
            <person name="Kettle C.J."/>
            <person name="Jalonen R."/>
            <person name="Gaisberger H."/>
            <person name="Ma Y.Z."/>
            <person name="Qiu Y.X."/>
        </authorList>
    </citation>
    <scope>NUCLEOTIDE SEQUENCE [LARGE SCALE GENOMIC DNA]</scope>
    <source>
        <strain evidence="1">Hangzhou</strain>
    </source>
</reference>